<keyword evidence="4" id="KW-0496">Mitochondrion</keyword>
<feature type="region of interest" description="Disordered" evidence="6">
    <location>
        <begin position="73"/>
        <end position="97"/>
    </location>
</feature>
<keyword evidence="3 7" id="KW-1133">Transmembrane helix</keyword>
<evidence type="ECO:0000313" key="8">
    <source>
        <dbReference type="EMBL" id="CAG5058808.1"/>
    </source>
</evidence>
<keyword evidence="5 7" id="KW-0472">Membrane</keyword>
<keyword evidence="9" id="KW-1185">Reference proteome</keyword>
<evidence type="ECO:0000256" key="4">
    <source>
        <dbReference type="ARBA" id="ARBA00023128"/>
    </source>
</evidence>
<dbReference type="Proteomes" id="UP000691718">
    <property type="component" value="Unassembled WGS sequence"/>
</dbReference>
<comment type="subcellular location">
    <subcellularLocation>
        <location evidence="1">Mitochondrion membrane</location>
        <topology evidence="1">Multi-pass membrane protein</topology>
    </subcellularLocation>
</comment>
<dbReference type="AlphaFoldDB" id="A0A8S3YFS2"/>
<dbReference type="Pfam" id="PF07114">
    <property type="entry name" value="TMEM126"/>
    <property type="match status" value="1"/>
</dbReference>
<evidence type="ECO:0000256" key="6">
    <source>
        <dbReference type="SAM" id="MobiDB-lite"/>
    </source>
</evidence>
<organism evidence="8 9">
    <name type="scientific">Parnassius apollo</name>
    <name type="common">Apollo butterfly</name>
    <name type="synonym">Papilio apollo</name>
    <dbReference type="NCBI Taxonomy" id="110799"/>
    <lineage>
        <taxon>Eukaryota</taxon>
        <taxon>Metazoa</taxon>
        <taxon>Ecdysozoa</taxon>
        <taxon>Arthropoda</taxon>
        <taxon>Hexapoda</taxon>
        <taxon>Insecta</taxon>
        <taxon>Pterygota</taxon>
        <taxon>Neoptera</taxon>
        <taxon>Endopterygota</taxon>
        <taxon>Lepidoptera</taxon>
        <taxon>Glossata</taxon>
        <taxon>Ditrysia</taxon>
        <taxon>Papilionoidea</taxon>
        <taxon>Papilionidae</taxon>
        <taxon>Parnassiinae</taxon>
        <taxon>Parnassini</taxon>
        <taxon>Parnassius</taxon>
        <taxon>Parnassius</taxon>
    </lineage>
</organism>
<protein>
    <submittedName>
        <fullName evidence="8">(apollo) hypothetical protein</fullName>
    </submittedName>
</protein>
<evidence type="ECO:0000256" key="1">
    <source>
        <dbReference type="ARBA" id="ARBA00004225"/>
    </source>
</evidence>
<accession>A0A8S3YFS2</accession>
<dbReference type="PANTHER" id="PTHR16296">
    <property type="entry name" value="UNCHARACTERIZED HYPOTHALAMUS PROTEIN HT007"/>
    <property type="match status" value="1"/>
</dbReference>
<dbReference type="GO" id="GO:0032981">
    <property type="term" value="P:mitochondrial respiratory chain complex I assembly"/>
    <property type="evidence" value="ECO:0007669"/>
    <property type="project" value="TreeGrafter"/>
</dbReference>
<dbReference type="InterPro" id="IPR009801">
    <property type="entry name" value="TMEM126"/>
</dbReference>
<keyword evidence="2 7" id="KW-0812">Transmembrane</keyword>
<comment type="caution">
    <text evidence="8">The sequence shown here is derived from an EMBL/GenBank/DDBJ whole genome shotgun (WGS) entry which is preliminary data.</text>
</comment>
<feature type="transmembrane region" description="Helical" evidence="7">
    <location>
        <begin position="255"/>
        <end position="273"/>
    </location>
</feature>
<feature type="transmembrane region" description="Helical" evidence="7">
    <location>
        <begin position="213"/>
        <end position="234"/>
    </location>
</feature>
<evidence type="ECO:0000256" key="3">
    <source>
        <dbReference type="ARBA" id="ARBA00022989"/>
    </source>
</evidence>
<proteinExistence type="predicted"/>
<name>A0A8S3YFS2_PARAO</name>
<dbReference type="PANTHER" id="PTHR16296:SF2">
    <property type="entry name" value="TRANSMEMBRANE PROTEIN 126A"/>
    <property type="match status" value="1"/>
</dbReference>
<evidence type="ECO:0000256" key="5">
    <source>
        <dbReference type="ARBA" id="ARBA00023136"/>
    </source>
</evidence>
<evidence type="ECO:0000313" key="9">
    <source>
        <dbReference type="Proteomes" id="UP000691718"/>
    </source>
</evidence>
<dbReference type="EMBL" id="CAJQZP010001686">
    <property type="protein sequence ID" value="CAG5058808.1"/>
    <property type="molecule type" value="Genomic_DNA"/>
</dbReference>
<dbReference type="OrthoDB" id="6234762at2759"/>
<evidence type="ECO:0000256" key="2">
    <source>
        <dbReference type="ARBA" id="ARBA00022692"/>
    </source>
</evidence>
<sequence length="355" mass="39867">MATRRNTLRTVQNLRSKRILALVPQENAQSDISGTSNSENELEDEVYNFQSRASESSEAPSIDSALERLDIDFSDDNYPNTAPTDHTGYDETDNYDDDHQENNFSLTSISSLPTLSPMSNIPSMTPSFIINQRNLRKKLLSGMALMKSSEVPEDAVALSEIEATTYMWDLVNNWESLSDTWALRFTPAILGSINAGCGVFINSYYRRKLKLGTYGYFSSVIPISIMPGVLTALFHRHLVSTDMLLMKTETCPICYELRSGMIQIALGFFYPMVLGPTSSLMFANRYSTYRVPDLADGPKVVLNFLRTKTKPFTGTLTSMVAIQLAASTILTYFEMKNNISLRQKILEIEKKVLNE</sequence>
<evidence type="ECO:0000256" key="7">
    <source>
        <dbReference type="SAM" id="Phobius"/>
    </source>
</evidence>
<reference evidence="8" key="1">
    <citation type="submission" date="2021-04" db="EMBL/GenBank/DDBJ databases">
        <authorList>
            <person name="Tunstrom K."/>
        </authorList>
    </citation>
    <scope>NUCLEOTIDE SEQUENCE</scope>
</reference>
<gene>
    <name evidence="8" type="ORF">PAPOLLO_LOCUS27714</name>
</gene>
<dbReference type="GO" id="GO:0031966">
    <property type="term" value="C:mitochondrial membrane"/>
    <property type="evidence" value="ECO:0007669"/>
    <property type="project" value="UniProtKB-SubCell"/>
</dbReference>